<evidence type="ECO:0000256" key="9">
    <source>
        <dbReference type="SAM" id="MobiDB-lite"/>
    </source>
</evidence>
<evidence type="ECO:0000256" key="2">
    <source>
        <dbReference type="ARBA" id="ARBA00022443"/>
    </source>
</evidence>
<dbReference type="AlphaFoldDB" id="A0A667XER6"/>
<dbReference type="PROSITE" id="PS50088">
    <property type="entry name" value="ANK_REPEAT"/>
    <property type="match status" value="4"/>
</dbReference>
<keyword evidence="3" id="KW-0963">Cytoplasm</keyword>
<keyword evidence="2 8" id="KW-0728">SH3 domain</keyword>
<feature type="compositionally biased region" description="Basic and acidic residues" evidence="9">
    <location>
        <begin position="1088"/>
        <end position="1108"/>
    </location>
</feature>
<feature type="region of interest" description="Disordered" evidence="9">
    <location>
        <begin position="771"/>
        <end position="916"/>
    </location>
</feature>
<dbReference type="InterPro" id="IPR032232">
    <property type="entry name" value="Caskin1-CID"/>
</dbReference>
<dbReference type="Pfam" id="PF16632">
    <property type="entry name" value="Caskin-tail"/>
    <property type="match status" value="1"/>
</dbReference>
<dbReference type="SMART" id="SM00248">
    <property type="entry name" value="ANK"/>
    <property type="match status" value="5"/>
</dbReference>
<feature type="repeat" description="ANK" evidence="7">
    <location>
        <begin position="188"/>
        <end position="209"/>
    </location>
</feature>
<feature type="compositionally biased region" description="Polar residues" evidence="9">
    <location>
        <begin position="704"/>
        <end position="727"/>
    </location>
</feature>
<dbReference type="SUPFAM" id="SSF48403">
    <property type="entry name" value="Ankyrin repeat"/>
    <property type="match status" value="1"/>
</dbReference>
<feature type="compositionally biased region" description="Low complexity" evidence="9">
    <location>
        <begin position="1017"/>
        <end position="1027"/>
    </location>
</feature>
<feature type="compositionally biased region" description="Low complexity" evidence="9">
    <location>
        <begin position="404"/>
        <end position="420"/>
    </location>
</feature>
<feature type="compositionally biased region" description="Acidic residues" evidence="9">
    <location>
        <begin position="839"/>
        <end position="848"/>
    </location>
</feature>
<dbReference type="PANTHER" id="PTHR24174:SF18">
    <property type="entry name" value="CASKIN-2"/>
    <property type="match status" value="1"/>
</dbReference>
<sequence length="1271" mass="136604">MGKEQDLLQAVKSGDLPSTQKLLAKLKTNRNKLLGSTKRLNVNYQDSDGFSALHHAALTGTTELLSALLEAQATVDIKDSNGMRPLHYAAWQGKADSVLMLLRSGASVNGVSQDGHIPLHLAAQYGHYDVSEMLLQHQSNPCLVNKAKKTPLDLACEFGRVKVAQLLLSSNMVVALLEGERKEPTDSAYTTPLHLAARNGHKDIIRQIIVFAVRSGTCNISRRGKTMLSLSVQAGVDVNIRNTYNQTALDIVNQFTTSHASKDIKQLLRDATGVLQVRALKDYWNLHDPTALNIRAGDVIMVLEQHMDGRWKGHIHDSQRGTDRVGFFPPSIVEVISRRSGGTLSRHASLPTQRQQLLSRAPLSSSLSSAPQTDDSYTLYAPPTHVALPLVNGLSTNTAGDRNSVGSTGSVGSTRSAGSGQSTESNNAPNGLHHNATHHDNTNKVLSCCRATVRLRPAEQGFSQQFVRPQQLLEGKDAEAIYQWLNEFQLEQYTANFINAGYDVPTISRMTPEDLTAIGVTKPGHRKKISIEINNLNIPEWLPEYIPSDLGEWLSAIGLPQYHKKLSENGYDSINIVRDLTWEDLQEIGITKLGHQKKLMLAVKKLCDIQRAILQAESGQGTLRRKTPGALHLVTIEPPDSTSGGECPSPHTPKMLTFQDSELSAELQTAMSSHYGGCQDGLAIKNAVGMSQSQESIDARSRGSGRSQEPPTASITPHSRSQESLGSASLDGSPAKERNIPEGWDQRPLQQQQLPKQVPLGTATVFKYPAIPAKPKAPGSHGSSPHGSPALKGFSYLHSHCGSTDLERRSPARPQDPTLTLTPPKKRTQSLTRYALSDGEPDEDDEEPTAPGGLPSYATLTRRPGRSQLARLQSSPEKNGNVGRSQSFAVRARKKGPPPPPPKRLSSVSSNTSVELADGSVAAGGVVTDSPGSVRSIAASLETSTEGKNPPVPKLDLLQQEPRPPSLTTAVQEPREAAGVRRRVQSECIPVQNKSADTERAVKSDSEEEEPKGPGREGSSSPHNSSSECIPFAEEGNLTIKQRPKVGGPPRAEAVVEPPEKSSPAKSLEVPEFNLKESDTVKRRHKPKDKEQAGGSPIRERAGQEEVSLRINEASLERVETPPSGSPIKPPVSPKPPATAPKPVRHTAAAASPGVTVSVVQSVAFTSPSTPTHGPPAPAPQSHPLVAAKPQVCIVGPGLGPESSPGTVVVQQRLDQTSTSLEAALKAVERKLTQEDHSDGGANTVKSAGTILDDIGNMFDDLADQLDAMLD</sequence>
<dbReference type="InterPro" id="IPR013761">
    <property type="entry name" value="SAM/pointed_sf"/>
</dbReference>
<keyword evidence="6 7" id="KW-0040">ANK repeat</keyword>
<dbReference type="FunFam" id="2.30.30.40:FF:000062">
    <property type="entry name" value="caskin-2 isoform X1"/>
    <property type="match status" value="1"/>
</dbReference>
<reference evidence="12" key="1">
    <citation type="submission" date="2019-06" db="EMBL/GenBank/DDBJ databases">
        <authorList>
            <consortium name="Wellcome Sanger Institute Data Sharing"/>
        </authorList>
    </citation>
    <scope>NUCLEOTIDE SEQUENCE [LARGE SCALE GENOMIC DNA]</scope>
</reference>
<evidence type="ECO:0000259" key="10">
    <source>
        <dbReference type="PROSITE" id="PS50002"/>
    </source>
</evidence>
<feature type="compositionally biased region" description="Low complexity" evidence="9">
    <location>
        <begin position="813"/>
        <end position="823"/>
    </location>
</feature>
<dbReference type="Gene3D" id="1.25.40.20">
    <property type="entry name" value="Ankyrin repeat-containing domain"/>
    <property type="match status" value="1"/>
</dbReference>
<dbReference type="Pfam" id="PF12796">
    <property type="entry name" value="Ank_2"/>
    <property type="match status" value="1"/>
</dbReference>
<feature type="domain" description="SH3" evidence="10">
    <location>
        <begin position="272"/>
        <end position="338"/>
    </location>
</feature>
<dbReference type="Gene3D" id="1.10.150.50">
    <property type="entry name" value="Transcription Factor, Ets-1"/>
    <property type="match status" value="2"/>
</dbReference>
<dbReference type="Pfam" id="PF00023">
    <property type="entry name" value="Ank"/>
    <property type="match status" value="1"/>
</dbReference>
<feature type="repeat" description="ANK" evidence="7">
    <location>
        <begin position="114"/>
        <end position="146"/>
    </location>
</feature>
<accession>A0A667XER6</accession>
<evidence type="ECO:0000256" key="3">
    <source>
        <dbReference type="ARBA" id="ARBA00022490"/>
    </source>
</evidence>
<keyword evidence="4" id="KW-0597">Phosphoprotein</keyword>
<comment type="subcellular location">
    <subcellularLocation>
        <location evidence="1">Cytoplasm</location>
    </subcellularLocation>
</comment>
<dbReference type="PROSITE" id="PS50002">
    <property type="entry name" value="SH3"/>
    <property type="match status" value="1"/>
</dbReference>
<feature type="repeat" description="ANK" evidence="7">
    <location>
        <begin position="81"/>
        <end position="113"/>
    </location>
</feature>
<feature type="region of interest" description="Disordered" evidence="9">
    <location>
        <begin position="1165"/>
        <end position="1184"/>
    </location>
</feature>
<feature type="compositionally biased region" description="Low complexity" evidence="9">
    <location>
        <begin position="353"/>
        <end position="372"/>
    </location>
</feature>
<gene>
    <name evidence="12" type="primary">CASKIN2</name>
</gene>
<dbReference type="PANTHER" id="PTHR24174">
    <property type="entry name" value="ANKYRIN REPEAT AND STERILE ALPHA MOTIF DOMAIN-CONTAINING PROTEIN 1"/>
    <property type="match status" value="1"/>
</dbReference>
<keyword evidence="5" id="KW-0677">Repeat</keyword>
<reference evidence="12" key="3">
    <citation type="submission" date="2025-09" db="UniProtKB">
        <authorList>
            <consortium name="Ensembl"/>
        </authorList>
    </citation>
    <scope>IDENTIFICATION</scope>
</reference>
<dbReference type="CDD" id="cd12063">
    <property type="entry name" value="SH3_Caskin2"/>
    <property type="match status" value="1"/>
</dbReference>
<feature type="compositionally biased region" description="Pro residues" evidence="9">
    <location>
        <begin position="1124"/>
        <end position="1140"/>
    </location>
</feature>
<feature type="repeat" description="ANK" evidence="7">
    <location>
        <begin position="48"/>
        <end position="80"/>
    </location>
</feature>
<dbReference type="SUPFAM" id="SSF47769">
    <property type="entry name" value="SAM/Pointed domain"/>
    <property type="match status" value="2"/>
</dbReference>
<protein>
    <submittedName>
        <fullName evidence="12">CASK interacting protein 2</fullName>
    </submittedName>
</protein>
<name>A0A667XER6_9TELE</name>
<dbReference type="Pfam" id="PF16600">
    <property type="entry name" value="Caskin1-CID"/>
    <property type="match status" value="1"/>
</dbReference>
<dbReference type="Pfam" id="PF00536">
    <property type="entry name" value="SAM_1"/>
    <property type="match status" value="2"/>
</dbReference>
<dbReference type="InterPro" id="IPR035498">
    <property type="entry name" value="Caskin1/2_SAM_2"/>
</dbReference>
<dbReference type="InterPro" id="IPR036028">
    <property type="entry name" value="SH3-like_dom_sf"/>
</dbReference>
<dbReference type="InterPro" id="IPR001452">
    <property type="entry name" value="SH3_domain"/>
</dbReference>
<evidence type="ECO:0000256" key="4">
    <source>
        <dbReference type="ARBA" id="ARBA00022553"/>
    </source>
</evidence>
<evidence type="ECO:0000256" key="5">
    <source>
        <dbReference type="ARBA" id="ARBA00022737"/>
    </source>
</evidence>
<dbReference type="FunFam" id="1.25.40.20:FF:000225">
    <property type="entry name" value="caskin-1 isoform X1"/>
    <property type="match status" value="1"/>
</dbReference>
<organism evidence="12 13">
    <name type="scientific">Myripristis murdjan</name>
    <name type="common">pinecone soldierfish</name>
    <dbReference type="NCBI Taxonomy" id="586833"/>
    <lineage>
        <taxon>Eukaryota</taxon>
        <taxon>Metazoa</taxon>
        <taxon>Chordata</taxon>
        <taxon>Craniata</taxon>
        <taxon>Vertebrata</taxon>
        <taxon>Euteleostomi</taxon>
        <taxon>Actinopterygii</taxon>
        <taxon>Neopterygii</taxon>
        <taxon>Teleostei</taxon>
        <taxon>Neoteleostei</taxon>
        <taxon>Acanthomorphata</taxon>
        <taxon>Holocentriformes</taxon>
        <taxon>Holocentridae</taxon>
        <taxon>Myripristis</taxon>
    </lineage>
</organism>
<feature type="domain" description="SAM" evidence="11">
    <location>
        <begin position="476"/>
        <end position="539"/>
    </location>
</feature>
<evidence type="ECO:0000256" key="8">
    <source>
        <dbReference type="PROSITE-ProRule" id="PRU00192"/>
    </source>
</evidence>
<dbReference type="Pfam" id="PF07653">
    <property type="entry name" value="SH3_2"/>
    <property type="match status" value="1"/>
</dbReference>
<dbReference type="SMART" id="SM00326">
    <property type="entry name" value="SH3"/>
    <property type="match status" value="1"/>
</dbReference>
<feature type="domain" description="SAM" evidence="11">
    <location>
        <begin position="545"/>
        <end position="609"/>
    </location>
</feature>
<dbReference type="InterPro" id="IPR035499">
    <property type="entry name" value="Caskin2_SH3"/>
</dbReference>
<dbReference type="Ensembl" id="ENSMMDT00005007738.1">
    <property type="protein sequence ID" value="ENSMMDP00005007521.1"/>
    <property type="gene ID" value="ENSMMDG00005004106.1"/>
</dbReference>
<dbReference type="InParanoid" id="A0A667XER6"/>
<dbReference type="Pfam" id="PF16907">
    <property type="entry name" value="Caskin-Pro-rich"/>
    <property type="match status" value="1"/>
</dbReference>
<dbReference type="CDD" id="cd09498">
    <property type="entry name" value="SAM_caskin1_2_repeat2"/>
    <property type="match status" value="1"/>
</dbReference>
<dbReference type="FunFam" id="1.10.150.50:FF:000028">
    <property type="entry name" value="caskin-2 isoform X2"/>
    <property type="match status" value="1"/>
</dbReference>
<dbReference type="InterPro" id="IPR033635">
    <property type="entry name" value="ANKS1/Caskin"/>
</dbReference>
<dbReference type="SMART" id="SM00454">
    <property type="entry name" value="SAM"/>
    <property type="match status" value="2"/>
</dbReference>
<feature type="compositionally biased region" description="Polar residues" evidence="9">
    <location>
        <begin position="870"/>
        <end position="888"/>
    </location>
</feature>
<feature type="region of interest" description="Disordered" evidence="9">
    <location>
        <begin position="937"/>
        <end position="1155"/>
    </location>
</feature>
<evidence type="ECO:0000256" key="1">
    <source>
        <dbReference type="ARBA" id="ARBA00004496"/>
    </source>
</evidence>
<feature type="region of interest" description="Disordered" evidence="9">
    <location>
        <begin position="339"/>
        <end position="378"/>
    </location>
</feature>
<dbReference type="Pfam" id="PF13637">
    <property type="entry name" value="Ank_4"/>
    <property type="match status" value="1"/>
</dbReference>
<dbReference type="Proteomes" id="UP000472263">
    <property type="component" value="Chromosome 8"/>
</dbReference>
<evidence type="ECO:0000256" key="6">
    <source>
        <dbReference type="ARBA" id="ARBA00023043"/>
    </source>
</evidence>
<dbReference type="InterPro" id="IPR002110">
    <property type="entry name" value="Ankyrin_rpt"/>
</dbReference>
<dbReference type="InterPro" id="IPR035497">
    <property type="entry name" value="Caskin1/2_SAM_1"/>
</dbReference>
<evidence type="ECO:0000259" key="11">
    <source>
        <dbReference type="PROSITE" id="PS50105"/>
    </source>
</evidence>
<dbReference type="SUPFAM" id="SSF50044">
    <property type="entry name" value="SH3-domain"/>
    <property type="match status" value="1"/>
</dbReference>
<dbReference type="PROSITE" id="PS50105">
    <property type="entry name" value="SAM_DOMAIN"/>
    <property type="match status" value="2"/>
</dbReference>
<feature type="compositionally biased region" description="Basic and acidic residues" evidence="9">
    <location>
        <begin position="996"/>
        <end position="1015"/>
    </location>
</feature>
<keyword evidence="13" id="KW-1185">Reference proteome</keyword>
<dbReference type="GeneTree" id="ENSGT00940000158256"/>
<dbReference type="FunFam" id="1.10.150.50:FF:000032">
    <property type="entry name" value="caskin-1 isoform X1"/>
    <property type="match status" value="1"/>
</dbReference>
<dbReference type="InterPro" id="IPR036770">
    <property type="entry name" value="Ankyrin_rpt-contain_sf"/>
</dbReference>
<feature type="region of interest" description="Disordered" evidence="9">
    <location>
        <begin position="397"/>
        <end position="439"/>
    </location>
</feature>
<dbReference type="Gene3D" id="2.30.30.40">
    <property type="entry name" value="SH3 Domains"/>
    <property type="match status" value="1"/>
</dbReference>
<proteinExistence type="predicted"/>
<dbReference type="InterPro" id="IPR032117">
    <property type="entry name" value="Caskin_C"/>
</dbReference>
<dbReference type="InterPro" id="IPR001660">
    <property type="entry name" value="SAM"/>
</dbReference>
<dbReference type="CDD" id="cd09497">
    <property type="entry name" value="SAM_caskin1_2_repeat1"/>
    <property type="match status" value="1"/>
</dbReference>
<evidence type="ECO:0000256" key="7">
    <source>
        <dbReference type="PROSITE-ProRule" id="PRU00023"/>
    </source>
</evidence>
<reference evidence="12" key="2">
    <citation type="submission" date="2025-08" db="UniProtKB">
        <authorList>
            <consortium name="Ensembl"/>
        </authorList>
    </citation>
    <scope>IDENTIFICATION</scope>
</reference>
<feature type="region of interest" description="Disordered" evidence="9">
    <location>
        <begin position="689"/>
        <end position="754"/>
    </location>
</feature>
<feature type="compositionally biased region" description="Low complexity" evidence="9">
    <location>
        <begin position="771"/>
        <end position="790"/>
    </location>
</feature>
<dbReference type="PROSITE" id="PS50297">
    <property type="entry name" value="ANK_REP_REGION"/>
    <property type="match status" value="4"/>
</dbReference>
<dbReference type="GO" id="GO:0005737">
    <property type="term" value="C:cytoplasm"/>
    <property type="evidence" value="ECO:0007669"/>
    <property type="project" value="UniProtKB-SubCell"/>
</dbReference>
<evidence type="ECO:0000313" key="13">
    <source>
        <dbReference type="Proteomes" id="UP000472263"/>
    </source>
</evidence>
<evidence type="ECO:0000313" key="12">
    <source>
        <dbReference type="Ensembl" id="ENSMMDP00005007521.1"/>
    </source>
</evidence>